<gene>
    <name evidence="2" type="ORF">H9894_06900</name>
</gene>
<accession>A0A9D1PYF0</accession>
<feature type="signal peptide" evidence="1">
    <location>
        <begin position="1"/>
        <end position="27"/>
    </location>
</feature>
<protein>
    <recommendedName>
        <fullName evidence="4">DUF4252 domain-containing protein</fullName>
    </recommendedName>
</protein>
<reference evidence="2" key="1">
    <citation type="journal article" date="2021" name="PeerJ">
        <title>Extensive microbial diversity within the chicken gut microbiome revealed by metagenomics and culture.</title>
        <authorList>
            <person name="Gilroy R."/>
            <person name="Ravi A."/>
            <person name="Getino M."/>
            <person name="Pursley I."/>
            <person name="Horton D.L."/>
            <person name="Alikhan N.F."/>
            <person name="Baker D."/>
            <person name="Gharbi K."/>
            <person name="Hall N."/>
            <person name="Watson M."/>
            <person name="Adriaenssens E.M."/>
            <person name="Foster-Nyarko E."/>
            <person name="Jarju S."/>
            <person name="Secka A."/>
            <person name="Antonio M."/>
            <person name="Oren A."/>
            <person name="Chaudhuri R.R."/>
            <person name="La Ragione R."/>
            <person name="Hildebrand F."/>
            <person name="Pallen M.J."/>
        </authorList>
    </citation>
    <scope>NUCLEOTIDE SEQUENCE</scope>
    <source>
        <strain evidence="2">ChiHecec2B26-446</strain>
    </source>
</reference>
<dbReference type="EMBL" id="DXHV01000063">
    <property type="protein sequence ID" value="HIW00902.1"/>
    <property type="molecule type" value="Genomic_DNA"/>
</dbReference>
<reference evidence="2" key="2">
    <citation type="submission" date="2021-04" db="EMBL/GenBank/DDBJ databases">
        <authorList>
            <person name="Gilroy R."/>
        </authorList>
    </citation>
    <scope>NUCLEOTIDE SEQUENCE</scope>
    <source>
        <strain evidence="2">ChiHecec2B26-446</strain>
    </source>
</reference>
<sequence>MNALRFLSQACVVLVLVLVSQLQTASARDITCDFYDIANVPDAWQVSMAPGFNNAQKRSLAHYYNKEKNASVMIQIEEAGVNTDLAATGEQLVASLQQSGCTILSGPEQDGALLRLEATMTGTPALVWVGTNGELTALTVISGNREECQNFLGLMRNADPLLLPQARQVRP</sequence>
<feature type="chain" id="PRO_5038517075" description="DUF4252 domain-containing protein" evidence="1">
    <location>
        <begin position="28"/>
        <end position="171"/>
    </location>
</feature>
<evidence type="ECO:0000256" key="1">
    <source>
        <dbReference type="SAM" id="SignalP"/>
    </source>
</evidence>
<evidence type="ECO:0008006" key="4">
    <source>
        <dbReference type="Google" id="ProtNLM"/>
    </source>
</evidence>
<evidence type="ECO:0000313" key="3">
    <source>
        <dbReference type="Proteomes" id="UP000886752"/>
    </source>
</evidence>
<organism evidence="2 3">
    <name type="scientific">Candidatus Desulfovibrio intestinipullorum</name>
    <dbReference type="NCBI Taxonomy" id="2838536"/>
    <lineage>
        <taxon>Bacteria</taxon>
        <taxon>Pseudomonadati</taxon>
        <taxon>Thermodesulfobacteriota</taxon>
        <taxon>Desulfovibrionia</taxon>
        <taxon>Desulfovibrionales</taxon>
        <taxon>Desulfovibrionaceae</taxon>
        <taxon>Desulfovibrio</taxon>
    </lineage>
</organism>
<keyword evidence="1" id="KW-0732">Signal</keyword>
<name>A0A9D1PYF0_9BACT</name>
<dbReference type="Proteomes" id="UP000886752">
    <property type="component" value="Unassembled WGS sequence"/>
</dbReference>
<evidence type="ECO:0000313" key="2">
    <source>
        <dbReference type="EMBL" id="HIW00902.1"/>
    </source>
</evidence>
<comment type="caution">
    <text evidence="2">The sequence shown here is derived from an EMBL/GenBank/DDBJ whole genome shotgun (WGS) entry which is preliminary data.</text>
</comment>
<dbReference type="AlphaFoldDB" id="A0A9D1PYF0"/>
<proteinExistence type="predicted"/>